<evidence type="ECO:0000313" key="2">
    <source>
        <dbReference type="EMBL" id="AXK42367.1"/>
    </source>
</evidence>
<dbReference type="Proteomes" id="UP000254508">
    <property type="component" value="Chromosome"/>
</dbReference>
<feature type="region of interest" description="Disordered" evidence="1">
    <location>
        <begin position="279"/>
        <end position="298"/>
    </location>
</feature>
<dbReference type="PANTHER" id="PTHR32305">
    <property type="match status" value="1"/>
</dbReference>
<proteinExistence type="predicted"/>
<reference evidence="3" key="1">
    <citation type="submission" date="2018-07" db="EMBL/GenBank/DDBJ databases">
        <title>Genome sequence of Erythrobacter strain YH-07, an antagonistic bacterium isolated from Yellow Sea.</title>
        <authorList>
            <person name="Tang T."/>
            <person name="Liu Q."/>
            <person name="Sun X."/>
        </authorList>
    </citation>
    <scope>NUCLEOTIDE SEQUENCE [LARGE SCALE GENOMIC DNA]</scope>
    <source>
        <strain evidence="3">YH-07</strain>
    </source>
</reference>
<dbReference type="OrthoDB" id="6057489at2"/>
<dbReference type="AlphaFoldDB" id="A0A345YEL5"/>
<dbReference type="EMBL" id="CP031357">
    <property type="protein sequence ID" value="AXK42367.1"/>
    <property type="molecule type" value="Genomic_DNA"/>
</dbReference>
<dbReference type="PRINTS" id="PR00394">
    <property type="entry name" value="RHSPROTEIN"/>
</dbReference>
<evidence type="ECO:0000256" key="1">
    <source>
        <dbReference type="SAM" id="MobiDB-lite"/>
    </source>
</evidence>
<evidence type="ECO:0000313" key="3">
    <source>
        <dbReference type="Proteomes" id="UP000254508"/>
    </source>
</evidence>
<accession>A0A345YEL5</accession>
<gene>
    <name evidence="2" type="ORF">DVR09_08485</name>
</gene>
<protein>
    <submittedName>
        <fullName evidence="2">RHS repeat-associated core domain-containing protein</fullName>
    </submittedName>
</protein>
<dbReference type="KEGG" id="err:DVR09_08485"/>
<dbReference type="Gene3D" id="2.180.10.10">
    <property type="entry name" value="RHS repeat-associated core"/>
    <property type="match status" value="1"/>
</dbReference>
<dbReference type="InterPro" id="IPR022385">
    <property type="entry name" value="Rhs_assc_core"/>
</dbReference>
<feature type="compositionally biased region" description="Basic and acidic residues" evidence="1">
    <location>
        <begin position="288"/>
        <end position="298"/>
    </location>
</feature>
<organism evidence="2 3">
    <name type="scientific">Erythrobacter aureus</name>
    <dbReference type="NCBI Taxonomy" id="2182384"/>
    <lineage>
        <taxon>Bacteria</taxon>
        <taxon>Pseudomonadati</taxon>
        <taxon>Pseudomonadota</taxon>
        <taxon>Alphaproteobacteria</taxon>
        <taxon>Sphingomonadales</taxon>
        <taxon>Erythrobacteraceae</taxon>
        <taxon>Erythrobacter/Porphyrobacter group</taxon>
        <taxon>Erythrobacter</taxon>
    </lineage>
</organism>
<dbReference type="InterPro" id="IPR050708">
    <property type="entry name" value="T6SS_VgrG/RHS"/>
</dbReference>
<sequence length="366" mass="40188">MSYAGALEVRLHYDPTGRLYQVSGGSLGTQRFLYDGNALIGEYISTGALLRRYVHGSNAEADDPLIVYEGAGVSDASRRYLHADPRGSIVMVTNYQGTPLHTNSYDEYGIPDTASGDDIATKGRFRYTGQAWIPELGMYYYKARIYSPTLGRFLQTDPIGYEDQFNLYAYVANDPVNGTDPTGMYECGDSKGDACKAAAAGVNEIRAARDYYASPETGSRIPRNAGAAAALDKTLSTLGSENDGNGLTIIVGETVNEGARGEYDGSTRTITLDTERISRSGGRTGETLAHEVQHDRQRNENLPRLSEEIRPFMIQFLVGRAPGGTVGHTSWEAYVRYRASGYCRLPARHCSAPIERALRQERRKPF</sequence>
<name>A0A345YEL5_9SPHN</name>
<keyword evidence="3" id="KW-1185">Reference proteome</keyword>
<dbReference type="NCBIfam" id="TIGR03696">
    <property type="entry name" value="Rhs_assc_core"/>
    <property type="match status" value="1"/>
</dbReference>
<dbReference type="PANTHER" id="PTHR32305:SF15">
    <property type="entry name" value="PROTEIN RHSA-RELATED"/>
    <property type="match status" value="1"/>
</dbReference>